<protein>
    <submittedName>
        <fullName evidence="1">Uncharacterized protein</fullName>
    </submittedName>
</protein>
<accession>X1FIX2</accession>
<dbReference type="EMBL" id="BARU01007409">
    <property type="protein sequence ID" value="GAH44907.1"/>
    <property type="molecule type" value="Genomic_DNA"/>
</dbReference>
<name>X1FIX2_9ZZZZ</name>
<dbReference type="AlphaFoldDB" id="X1FIX2"/>
<organism evidence="1">
    <name type="scientific">marine sediment metagenome</name>
    <dbReference type="NCBI Taxonomy" id="412755"/>
    <lineage>
        <taxon>unclassified sequences</taxon>
        <taxon>metagenomes</taxon>
        <taxon>ecological metagenomes</taxon>
    </lineage>
</organism>
<gene>
    <name evidence="1" type="ORF">S03H2_14595</name>
</gene>
<evidence type="ECO:0000313" key="1">
    <source>
        <dbReference type="EMBL" id="GAH44907.1"/>
    </source>
</evidence>
<sequence length="120" mass="14053">MSVQLRAQEKSIRNNELYTKLPGKLGERVFSVIPPFAITALMTKGHGVIKNPDQFWTCSTVWRDSETARYEELVIKLLEERKVACIGRINLKLRITFSKEGIKHLEEMVRKYEWNTNISW</sequence>
<proteinExistence type="predicted"/>
<reference evidence="1" key="1">
    <citation type="journal article" date="2014" name="Front. Microbiol.">
        <title>High frequency of phylogenetically diverse reductive dehalogenase-homologous genes in deep subseafloor sedimentary metagenomes.</title>
        <authorList>
            <person name="Kawai M."/>
            <person name="Futagami T."/>
            <person name="Toyoda A."/>
            <person name="Takaki Y."/>
            <person name="Nishi S."/>
            <person name="Hori S."/>
            <person name="Arai W."/>
            <person name="Tsubouchi T."/>
            <person name="Morono Y."/>
            <person name="Uchiyama I."/>
            <person name="Ito T."/>
            <person name="Fujiyama A."/>
            <person name="Inagaki F."/>
            <person name="Takami H."/>
        </authorList>
    </citation>
    <scope>NUCLEOTIDE SEQUENCE</scope>
    <source>
        <strain evidence="1">Expedition CK06-06</strain>
    </source>
</reference>
<comment type="caution">
    <text evidence="1">The sequence shown here is derived from an EMBL/GenBank/DDBJ whole genome shotgun (WGS) entry which is preliminary data.</text>
</comment>